<dbReference type="Pfam" id="PF13625">
    <property type="entry name" value="Helicase_C_3"/>
    <property type="match status" value="1"/>
</dbReference>
<evidence type="ECO:0000256" key="5">
    <source>
        <dbReference type="SAM" id="MobiDB-lite"/>
    </source>
</evidence>
<evidence type="ECO:0000313" key="7">
    <source>
        <dbReference type="Proteomes" id="UP000694864"/>
    </source>
</evidence>
<keyword evidence="2" id="KW-0378">Hydrolase</keyword>
<dbReference type="InterPro" id="IPR050615">
    <property type="entry name" value="ATP-dep_DNA_Helicase"/>
</dbReference>
<dbReference type="GeneID" id="104771415"/>
<dbReference type="PANTHER" id="PTHR11274:SF0">
    <property type="entry name" value="GENERAL TRANSCRIPTION AND DNA REPAIR FACTOR IIH HELICASE SUBUNIT XPB"/>
    <property type="match status" value="1"/>
</dbReference>
<feature type="domain" description="Helicase XPB/Ssl2 N-terminal" evidence="6">
    <location>
        <begin position="53"/>
        <end position="97"/>
    </location>
</feature>
<name>A0ABM0Y1Y5_CAMSA</name>
<dbReference type="Proteomes" id="UP000694864">
    <property type="component" value="Chromosome 20"/>
</dbReference>
<sequence>MGNGERGRPNKKMKYAGKDYYDDDANEGSRDGEEKKRDFTDLELKPDHGNMPLWACADGRIFLETFSPLYKQAYDFLIAIAEPVCRPESMHEYNLTDLDFRLSHIMTVMDLRLEKQAVNLRLDPESC</sequence>
<feature type="region of interest" description="Disordered" evidence="5">
    <location>
        <begin position="1"/>
        <end position="38"/>
    </location>
</feature>
<evidence type="ECO:0000256" key="3">
    <source>
        <dbReference type="ARBA" id="ARBA00022806"/>
    </source>
</evidence>
<keyword evidence="4" id="KW-0067">ATP-binding</keyword>
<proteinExistence type="predicted"/>
<evidence type="ECO:0000259" key="6">
    <source>
        <dbReference type="Pfam" id="PF13625"/>
    </source>
</evidence>
<keyword evidence="7" id="KW-1185">Reference proteome</keyword>
<dbReference type="InterPro" id="IPR032830">
    <property type="entry name" value="XPB/Ssl2_N"/>
</dbReference>
<organism evidence="7 8">
    <name type="scientific">Camelina sativa</name>
    <name type="common">False flax</name>
    <name type="synonym">Myagrum sativum</name>
    <dbReference type="NCBI Taxonomy" id="90675"/>
    <lineage>
        <taxon>Eukaryota</taxon>
        <taxon>Viridiplantae</taxon>
        <taxon>Streptophyta</taxon>
        <taxon>Embryophyta</taxon>
        <taxon>Tracheophyta</taxon>
        <taxon>Spermatophyta</taxon>
        <taxon>Magnoliopsida</taxon>
        <taxon>eudicotyledons</taxon>
        <taxon>Gunneridae</taxon>
        <taxon>Pentapetalae</taxon>
        <taxon>rosids</taxon>
        <taxon>malvids</taxon>
        <taxon>Brassicales</taxon>
        <taxon>Brassicaceae</taxon>
        <taxon>Camelineae</taxon>
        <taxon>Camelina</taxon>
    </lineage>
</organism>
<dbReference type="RefSeq" id="XP_010494234.1">
    <property type="nucleotide sequence ID" value="XM_010495932.2"/>
</dbReference>
<accession>A0ABM0Y1Y5</accession>
<dbReference type="PANTHER" id="PTHR11274">
    <property type="entry name" value="RAD25/XP-B DNA REPAIR HELICASE"/>
    <property type="match status" value="1"/>
</dbReference>
<protein>
    <submittedName>
        <fullName evidence="8">DNA repair helicase XPB1-like</fullName>
    </submittedName>
</protein>
<keyword evidence="3" id="KW-0347">Helicase</keyword>
<evidence type="ECO:0000256" key="1">
    <source>
        <dbReference type="ARBA" id="ARBA00022741"/>
    </source>
</evidence>
<evidence type="ECO:0000256" key="4">
    <source>
        <dbReference type="ARBA" id="ARBA00022840"/>
    </source>
</evidence>
<evidence type="ECO:0000313" key="8">
    <source>
        <dbReference type="RefSeq" id="XP_010494234.1"/>
    </source>
</evidence>
<feature type="compositionally biased region" description="Basic and acidic residues" evidence="5">
    <location>
        <begin position="27"/>
        <end position="38"/>
    </location>
</feature>
<gene>
    <name evidence="8" type="primary">LOC104771415</name>
</gene>
<reference evidence="7" key="1">
    <citation type="journal article" date="2014" name="Nat. Commun.">
        <title>The emerging biofuel crop Camelina sativa retains a highly undifferentiated hexaploid genome structure.</title>
        <authorList>
            <person name="Kagale S."/>
            <person name="Koh C."/>
            <person name="Nixon J."/>
            <person name="Bollina V."/>
            <person name="Clarke W.E."/>
            <person name="Tuteja R."/>
            <person name="Spillane C."/>
            <person name="Robinson S.J."/>
            <person name="Links M.G."/>
            <person name="Clarke C."/>
            <person name="Higgins E.E."/>
            <person name="Huebert T."/>
            <person name="Sharpe A.G."/>
            <person name="Parkin I.A."/>
        </authorList>
    </citation>
    <scope>NUCLEOTIDE SEQUENCE [LARGE SCALE GENOMIC DNA]</scope>
    <source>
        <strain evidence="7">cv. DH55</strain>
    </source>
</reference>
<evidence type="ECO:0000256" key="2">
    <source>
        <dbReference type="ARBA" id="ARBA00022801"/>
    </source>
</evidence>
<reference evidence="8" key="2">
    <citation type="submission" date="2025-08" db="UniProtKB">
        <authorList>
            <consortium name="RefSeq"/>
        </authorList>
    </citation>
    <scope>IDENTIFICATION</scope>
    <source>
        <tissue evidence="8">Leaf</tissue>
    </source>
</reference>
<keyword evidence="1" id="KW-0547">Nucleotide-binding</keyword>